<evidence type="ECO:0000313" key="3">
    <source>
        <dbReference type="EMBL" id="MEB3959248.1"/>
    </source>
</evidence>
<evidence type="ECO:0000256" key="2">
    <source>
        <dbReference type="SAM" id="Phobius"/>
    </source>
</evidence>
<feature type="compositionally biased region" description="Basic residues" evidence="1">
    <location>
        <begin position="278"/>
        <end position="288"/>
    </location>
</feature>
<dbReference type="InterPro" id="IPR036259">
    <property type="entry name" value="MFS_trans_sf"/>
</dbReference>
<feature type="region of interest" description="Disordered" evidence="1">
    <location>
        <begin position="276"/>
        <end position="300"/>
    </location>
</feature>
<dbReference type="EMBL" id="JAOZYB010000010">
    <property type="protein sequence ID" value="MEB3959248.1"/>
    <property type="molecule type" value="Genomic_DNA"/>
</dbReference>
<feature type="transmembrane region" description="Helical" evidence="2">
    <location>
        <begin position="224"/>
        <end position="244"/>
    </location>
</feature>
<reference evidence="3 4" key="1">
    <citation type="submission" date="2022-10" db="EMBL/GenBank/DDBJ databases">
        <authorList>
            <person name="Xie J."/>
            <person name="Shen N."/>
        </authorList>
    </citation>
    <scope>NUCLEOTIDE SEQUENCE [LARGE SCALE GENOMIC DNA]</scope>
    <source>
        <strain evidence="3 4">DSM 41681</strain>
    </source>
</reference>
<dbReference type="SUPFAM" id="SSF103473">
    <property type="entry name" value="MFS general substrate transporter"/>
    <property type="match status" value="1"/>
</dbReference>
<protein>
    <submittedName>
        <fullName evidence="3">DUF2637 domain-containing protein</fullName>
    </submittedName>
</protein>
<feature type="transmembrane region" description="Helical" evidence="2">
    <location>
        <begin position="195"/>
        <end position="212"/>
    </location>
</feature>
<keyword evidence="2" id="KW-0812">Transmembrane</keyword>
<name>A0ABU6C3W9_9ACTN</name>
<feature type="transmembrane region" description="Helical" evidence="2">
    <location>
        <begin position="152"/>
        <end position="175"/>
    </location>
</feature>
<dbReference type="InterPro" id="IPR021235">
    <property type="entry name" value="DUF2637"/>
</dbReference>
<comment type="caution">
    <text evidence="3">The sequence shown here is derived from an EMBL/GenBank/DDBJ whole genome shotgun (WGS) entry which is preliminary data.</text>
</comment>
<keyword evidence="2" id="KW-1133">Transmembrane helix</keyword>
<feature type="compositionally biased region" description="Basic residues" evidence="1">
    <location>
        <begin position="126"/>
        <end position="145"/>
    </location>
</feature>
<accession>A0ABU6C3W9</accession>
<feature type="region of interest" description="Disordered" evidence="1">
    <location>
        <begin position="1"/>
        <end position="68"/>
    </location>
</feature>
<feature type="region of interest" description="Disordered" evidence="1">
    <location>
        <begin position="84"/>
        <end position="145"/>
    </location>
</feature>
<sequence length="300" mass="32467">MHEMPGRHRRPQPFIPGPATSDPAAGYSPQWEEPSGAGYSPQWEEPPATGCSPQWEEPLAPLDSLAPHWDPTEELAHLLREAAGTEADSAPVDEPSDPGTQFASDEGAFDGLPEATAELPRQRSAPPRRRTRTRTRTRSRARKRAASGMLRITSRILGAVAALVVSVVCVFGAMVSYAPLRNLAVHRTSASTLDAWPLLIYGPWIVASVSVLRAGLHRRRAAHSWAVVLLFSTVAMVLCVAQAAHRPLDAAAAALPALAALACFQQLIRQITLSRPPRQSHPRHRFRRTSSASPPATEPA</sequence>
<evidence type="ECO:0000256" key="1">
    <source>
        <dbReference type="SAM" id="MobiDB-lite"/>
    </source>
</evidence>
<dbReference type="Proteomes" id="UP001352223">
    <property type="component" value="Unassembled WGS sequence"/>
</dbReference>
<gene>
    <name evidence="3" type="ORF">OKJ48_03115</name>
</gene>
<proteinExistence type="predicted"/>
<dbReference type="RefSeq" id="WP_324766233.1">
    <property type="nucleotide sequence ID" value="NZ_JAOZYB010000010.1"/>
</dbReference>
<evidence type="ECO:0000313" key="4">
    <source>
        <dbReference type="Proteomes" id="UP001352223"/>
    </source>
</evidence>
<organism evidence="3 4">
    <name type="scientific">Streptomyces kunmingensis</name>
    <dbReference type="NCBI Taxonomy" id="68225"/>
    <lineage>
        <taxon>Bacteria</taxon>
        <taxon>Bacillati</taxon>
        <taxon>Actinomycetota</taxon>
        <taxon>Actinomycetes</taxon>
        <taxon>Kitasatosporales</taxon>
        <taxon>Streptomycetaceae</taxon>
        <taxon>Streptomyces</taxon>
    </lineage>
</organism>
<keyword evidence="2" id="KW-0472">Membrane</keyword>
<keyword evidence="4" id="KW-1185">Reference proteome</keyword>
<dbReference type="Pfam" id="PF10935">
    <property type="entry name" value="DUF2637"/>
    <property type="match status" value="1"/>
</dbReference>